<dbReference type="STRING" id="4537.A0A0E0LAU3"/>
<dbReference type="InterPro" id="IPR017930">
    <property type="entry name" value="Myb_dom"/>
</dbReference>
<dbReference type="eggNOG" id="KOG0051">
    <property type="taxonomic scope" value="Eukaryota"/>
</dbReference>
<proteinExistence type="predicted"/>
<dbReference type="HOGENOM" id="CLU_019161_3_0_1"/>
<keyword evidence="1" id="KW-0238">DNA-binding</keyword>
<feature type="compositionally biased region" description="Basic residues" evidence="2">
    <location>
        <begin position="43"/>
        <end position="54"/>
    </location>
</feature>
<reference evidence="5" key="2">
    <citation type="submission" date="2018-05" db="EMBL/GenBank/DDBJ databases">
        <title>OpunRS2 (Oryza punctata Reference Sequence Version 2).</title>
        <authorList>
            <person name="Zhang J."/>
            <person name="Kudrna D."/>
            <person name="Lee S."/>
            <person name="Talag J."/>
            <person name="Welchert J."/>
            <person name="Wing R.A."/>
        </authorList>
    </citation>
    <scope>NUCLEOTIDE SEQUENCE [LARGE SCALE GENOMIC DNA]</scope>
</reference>
<protein>
    <recommendedName>
        <fullName evidence="7">Myb-like domain-containing protein</fullName>
    </recommendedName>
</protein>
<feature type="compositionally biased region" description="Basic and acidic residues" evidence="2">
    <location>
        <begin position="210"/>
        <end position="228"/>
    </location>
</feature>
<dbReference type="Gramene" id="OPUNC06G11530.1">
    <property type="protein sequence ID" value="OPUNC06G11530.1"/>
    <property type="gene ID" value="OPUNC06G11530"/>
</dbReference>
<dbReference type="InterPro" id="IPR001005">
    <property type="entry name" value="SANT/Myb"/>
</dbReference>
<dbReference type="SMART" id="SM00717">
    <property type="entry name" value="SANT"/>
    <property type="match status" value="3"/>
</dbReference>
<dbReference type="PROSITE" id="PS50090">
    <property type="entry name" value="MYB_LIKE"/>
    <property type="match status" value="2"/>
</dbReference>
<evidence type="ECO:0000259" key="4">
    <source>
        <dbReference type="PROSITE" id="PS51294"/>
    </source>
</evidence>
<dbReference type="AlphaFoldDB" id="A0A0E0LAU3"/>
<feature type="domain" description="Myb-like" evidence="3">
    <location>
        <begin position="418"/>
        <end position="486"/>
    </location>
</feature>
<feature type="compositionally biased region" description="Basic and acidic residues" evidence="2">
    <location>
        <begin position="16"/>
        <end position="42"/>
    </location>
</feature>
<sequence>MSHVRSAHAEASGLKVEQHCSEHVEGDTSKCGLEEEKTNKKDNKLKKKKKKRRERKAEMTGDGQVLSGSTDENAGLEHAEMGRGEKEQGKKSKKSKRKHGDGELVADGSAGDEIITNRDKKRRRKEHSVELKEGDQVNISKMAVKVKGNKKRKNESDKFNPDLSADTLTGGDKVGGDGKNDKKKNKNDTSTRRNEVGEDDKNDKKKKKSKEGNGGRKGEKEKAAQSKDKVRRVSFSDSVEVFSINNGEDEENGKSAETEVVHGKRFTPEENATLMEAIMNYIEMKQLGENGLEMIRACSKHPELKGCWAEIGKSLPHRPLTAIYKRARILLFRSDERKWTPEEYEMIRRHVEKNGTSWISLAQELGKSEIHLKDTWRRIKPKNLKSVPELPEPPPVDDPNRPQLLKVPVARFCISVKRKDGLQSHWTQDEYQNLFDLVNLDLRVKAHQEYDAGNRKLRDNIAWEAISDKLTTRNHKTCCLKWYYQLASPLVQKGIWADTDDYRLVEALQNVDAVCIEDIDWDNLLDHRYYRLRAFLIEVLVTYSDRCCIRGIIKNIFKPFEIGTSGEVCRQRWNEMVRNLGGHREKPFIEQVEVLSKRYCPEMVDYRKGEAQEVPSTKTCAIPLKG</sequence>
<dbReference type="PANTHER" id="PTHR47430">
    <property type="entry name" value="GB|AAC33480.1"/>
    <property type="match status" value="1"/>
</dbReference>
<organism evidence="5">
    <name type="scientific">Oryza punctata</name>
    <name type="common">Red rice</name>
    <dbReference type="NCBI Taxonomy" id="4537"/>
    <lineage>
        <taxon>Eukaryota</taxon>
        <taxon>Viridiplantae</taxon>
        <taxon>Streptophyta</taxon>
        <taxon>Embryophyta</taxon>
        <taxon>Tracheophyta</taxon>
        <taxon>Spermatophyta</taxon>
        <taxon>Magnoliopsida</taxon>
        <taxon>Liliopsida</taxon>
        <taxon>Poales</taxon>
        <taxon>Poaceae</taxon>
        <taxon>BOP clade</taxon>
        <taxon>Oryzoideae</taxon>
        <taxon>Oryzeae</taxon>
        <taxon>Oryzinae</taxon>
        <taxon>Oryza</taxon>
    </lineage>
</organism>
<dbReference type="Gene3D" id="1.10.10.60">
    <property type="entry name" value="Homeodomain-like"/>
    <property type="match status" value="2"/>
</dbReference>
<reference evidence="5" key="1">
    <citation type="submission" date="2015-04" db="UniProtKB">
        <authorList>
            <consortium name="EnsemblPlants"/>
        </authorList>
    </citation>
    <scope>IDENTIFICATION</scope>
</reference>
<evidence type="ECO:0000256" key="2">
    <source>
        <dbReference type="SAM" id="MobiDB-lite"/>
    </source>
</evidence>
<evidence type="ECO:0008006" key="7">
    <source>
        <dbReference type="Google" id="ProtNLM"/>
    </source>
</evidence>
<evidence type="ECO:0000313" key="5">
    <source>
        <dbReference type="EnsemblPlants" id="OPUNC06G11530.1"/>
    </source>
</evidence>
<dbReference type="SUPFAM" id="SSF46689">
    <property type="entry name" value="Homeodomain-like"/>
    <property type="match status" value="1"/>
</dbReference>
<feature type="compositionally biased region" description="Basic and acidic residues" evidence="2">
    <location>
        <begin position="174"/>
        <end position="203"/>
    </location>
</feature>
<feature type="domain" description="HTH myb-type" evidence="4">
    <location>
        <begin position="337"/>
        <end position="384"/>
    </location>
</feature>
<evidence type="ECO:0000259" key="3">
    <source>
        <dbReference type="PROSITE" id="PS50090"/>
    </source>
</evidence>
<evidence type="ECO:0000313" key="6">
    <source>
        <dbReference type="Proteomes" id="UP000026962"/>
    </source>
</evidence>
<accession>A0A0E0LAU3</accession>
<dbReference type="Proteomes" id="UP000026962">
    <property type="component" value="Chromosome 6"/>
</dbReference>
<dbReference type="OMA" id="HVRRKYH"/>
<dbReference type="PROSITE" id="PS51294">
    <property type="entry name" value="HTH_MYB"/>
    <property type="match status" value="1"/>
</dbReference>
<feature type="compositionally biased region" description="Basic and acidic residues" evidence="2">
    <location>
        <begin position="75"/>
        <end position="90"/>
    </location>
</feature>
<dbReference type="InterPro" id="IPR009057">
    <property type="entry name" value="Homeodomain-like_sf"/>
</dbReference>
<evidence type="ECO:0000256" key="1">
    <source>
        <dbReference type="ARBA" id="ARBA00023125"/>
    </source>
</evidence>
<dbReference type="Pfam" id="PF13921">
    <property type="entry name" value="Myb_DNA-bind_6"/>
    <property type="match status" value="1"/>
</dbReference>
<keyword evidence="6" id="KW-1185">Reference proteome</keyword>
<feature type="domain" description="Myb-like" evidence="3">
    <location>
        <begin position="338"/>
        <end position="380"/>
    </location>
</feature>
<dbReference type="EnsemblPlants" id="OPUNC06G11530.1">
    <property type="protein sequence ID" value="OPUNC06G11530.1"/>
    <property type="gene ID" value="OPUNC06G11530"/>
</dbReference>
<dbReference type="GO" id="GO:0003677">
    <property type="term" value="F:DNA binding"/>
    <property type="evidence" value="ECO:0007669"/>
    <property type="project" value="UniProtKB-KW"/>
</dbReference>
<name>A0A0E0LAU3_ORYPU</name>
<feature type="region of interest" description="Disordered" evidence="2">
    <location>
        <begin position="1"/>
        <end position="232"/>
    </location>
</feature>
<dbReference type="PANTHER" id="PTHR47430:SF4">
    <property type="entry name" value="GB|AAC33480.1"/>
    <property type="match status" value="1"/>
</dbReference>